<dbReference type="InterPro" id="IPR010056">
    <property type="entry name" value="Phage_rep_org__N"/>
</dbReference>
<name>A0A0F9KJD6_9ZZZZ</name>
<feature type="compositionally biased region" description="Polar residues" evidence="1">
    <location>
        <begin position="125"/>
        <end position="136"/>
    </location>
</feature>
<dbReference type="Pfam" id="PF09681">
    <property type="entry name" value="Phage_rep_org_N"/>
    <property type="match status" value="1"/>
</dbReference>
<gene>
    <name evidence="3" type="ORF">LCGC14_1627060</name>
</gene>
<organism evidence="3">
    <name type="scientific">marine sediment metagenome</name>
    <dbReference type="NCBI Taxonomy" id="412755"/>
    <lineage>
        <taxon>unclassified sequences</taxon>
        <taxon>metagenomes</taxon>
        <taxon>ecological metagenomes</taxon>
    </lineage>
</organism>
<feature type="compositionally biased region" description="Basic and acidic residues" evidence="1">
    <location>
        <begin position="138"/>
        <end position="149"/>
    </location>
</feature>
<evidence type="ECO:0000259" key="2">
    <source>
        <dbReference type="Pfam" id="PF09681"/>
    </source>
</evidence>
<comment type="caution">
    <text evidence="3">The sequence shown here is derived from an EMBL/GenBank/DDBJ whole genome shotgun (WGS) entry which is preliminary data.</text>
</comment>
<dbReference type="AlphaFoldDB" id="A0A0F9KJD6"/>
<accession>A0A0F9KJD6</accession>
<dbReference type="EMBL" id="LAZR01013372">
    <property type="protein sequence ID" value="KKM22273.1"/>
    <property type="molecule type" value="Genomic_DNA"/>
</dbReference>
<reference evidence="3" key="1">
    <citation type="journal article" date="2015" name="Nature">
        <title>Complex archaea that bridge the gap between prokaryotes and eukaryotes.</title>
        <authorList>
            <person name="Spang A."/>
            <person name="Saw J.H."/>
            <person name="Jorgensen S.L."/>
            <person name="Zaremba-Niedzwiedzka K."/>
            <person name="Martijn J."/>
            <person name="Lind A.E."/>
            <person name="van Eijk R."/>
            <person name="Schleper C."/>
            <person name="Guy L."/>
            <person name="Ettema T.J."/>
        </authorList>
    </citation>
    <scope>NUCLEOTIDE SEQUENCE</scope>
</reference>
<sequence>MPRMRWVRLWTQETLYGTTNRELTLEERAIWFELLCLAGDSSEPGTICVSPGVSFTEHQLSGILGAPPATLRKAIAKLTEVNKVSVNGTGCIQIVNWDRYQGFDRQEYQKLYMVGYRNKERKTNSKPSEGETNSKPSNRREGKGGEKTRSTTPHPSPHKKQQPQNIRVSSLGDDPVFLQELAVKFPQLDIHLELVACDDHWGNRVKAPKKAFINWLQRAVQFRAERSNDGRPGTNRSVPGNRPAGAFADLADN</sequence>
<feature type="region of interest" description="Disordered" evidence="1">
    <location>
        <begin position="119"/>
        <end position="166"/>
    </location>
</feature>
<evidence type="ECO:0000313" key="3">
    <source>
        <dbReference type="EMBL" id="KKM22273.1"/>
    </source>
</evidence>
<feature type="domain" description="Phage replisome organiser N-terminal" evidence="2">
    <location>
        <begin position="29"/>
        <end position="121"/>
    </location>
</feature>
<evidence type="ECO:0000256" key="1">
    <source>
        <dbReference type="SAM" id="MobiDB-lite"/>
    </source>
</evidence>
<proteinExistence type="predicted"/>
<feature type="region of interest" description="Disordered" evidence="1">
    <location>
        <begin position="225"/>
        <end position="253"/>
    </location>
</feature>
<protein>
    <recommendedName>
        <fullName evidence="2">Phage replisome organiser N-terminal domain-containing protein</fullName>
    </recommendedName>
</protein>